<dbReference type="EMBL" id="JARJCM010000035">
    <property type="protein sequence ID" value="KAJ7037836.1"/>
    <property type="molecule type" value="Genomic_DNA"/>
</dbReference>
<evidence type="ECO:0000313" key="1">
    <source>
        <dbReference type="EMBL" id="KAJ7037836.1"/>
    </source>
</evidence>
<dbReference type="Proteomes" id="UP001218188">
    <property type="component" value="Unassembled WGS sequence"/>
</dbReference>
<dbReference type="AlphaFoldDB" id="A0AAD6X7J3"/>
<accession>A0AAD6X7J3</accession>
<sequence>MSVTSRGSPPNSTAVYVPLDKVAKKDLSARFGKLTTRPLLMEQLTGERGKMRNADEAREYLEGSEWIAKGSVFTRDTLFSILLKISLLPQVQQKSMTLTLRALTFMGEVIDVTVADEVGAAVGEAVSPIVGEVVENQRELDAAVKELATVSFSAQAEAAGARVEIATLASKIGELQTLMTAMQEDAVETAIGVRAARVQLVGLRSVAETAGDSAAVAGAAAVLMEGQVESLRSAVAAASEAAATAATETKEVVTAAVAETRPVAGTVPTGPRSYASATAATGTGTMTAAQASVQAREARLRCQILIDKAADATVGSLSTLSEIELKVKANLALTIMAMKLEGADFVGAKKLANGGVVFHCKDEKMASWVKGTEAMVQFLAVLGGTCVFKPRRIELVVERLPVATQIDDGGVWRMAEKDSGLADGAIRGVQWQKAQGRCAPMQRFAHVRMIFATAEAANHAIDHGVWVSSVNYFVKKNKEDAKRCAKCQRYDGHMAHACRATEDTCGRCAGRHRTSDCSVTDAGPFACANCRVNGHAAVDRACPEFLKEQQKRRVRDPTIDYRYFPTSDPRTWATEASAAAMETGTDLMGQTG</sequence>
<keyword evidence="2" id="KW-1185">Reference proteome</keyword>
<evidence type="ECO:0000313" key="2">
    <source>
        <dbReference type="Proteomes" id="UP001218188"/>
    </source>
</evidence>
<protein>
    <submittedName>
        <fullName evidence="1">Uncharacterized protein</fullName>
    </submittedName>
</protein>
<gene>
    <name evidence="1" type="ORF">C8F04DRAFT_1256745</name>
</gene>
<organism evidence="1 2">
    <name type="scientific">Mycena alexandri</name>
    <dbReference type="NCBI Taxonomy" id="1745969"/>
    <lineage>
        <taxon>Eukaryota</taxon>
        <taxon>Fungi</taxon>
        <taxon>Dikarya</taxon>
        <taxon>Basidiomycota</taxon>
        <taxon>Agaricomycotina</taxon>
        <taxon>Agaricomycetes</taxon>
        <taxon>Agaricomycetidae</taxon>
        <taxon>Agaricales</taxon>
        <taxon>Marasmiineae</taxon>
        <taxon>Mycenaceae</taxon>
        <taxon>Mycena</taxon>
    </lineage>
</organism>
<name>A0AAD6X7J3_9AGAR</name>
<proteinExistence type="predicted"/>
<reference evidence="1" key="1">
    <citation type="submission" date="2023-03" db="EMBL/GenBank/DDBJ databases">
        <title>Massive genome expansion in bonnet fungi (Mycena s.s.) driven by repeated elements and novel gene families across ecological guilds.</title>
        <authorList>
            <consortium name="Lawrence Berkeley National Laboratory"/>
            <person name="Harder C.B."/>
            <person name="Miyauchi S."/>
            <person name="Viragh M."/>
            <person name="Kuo A."/>
            <person name="Thoen E."/>
            <person name="Andreopoulos B."/>
            <person name="Lu D."/>
            <person name="Skrede I."/>
            <person name="Drula E."/>
            <person name="Henrissat B."/>
            <person name="Morin E."/>
            <person name="Kohler A."/>
            <person name="Barry K."/>
            <person name="LaButti K."/>
            <person name="Morin E."/>
            <person name="Salamov A."/>
            <person name="Lipzen A."/>
            <person name="Mereny Z."/>
            <person name="Hegedus B."/>
            <person name="Baldrian P."/>
            <person name="Stursova M."/>
            <person name="Weitz H."/>
            <person name="Taylor A."/>
            <person name="Grigoriev I.V."/>
            <person name="Nagy L.G."/>
            <person name="Martin F."/>
            <person name="Kauserud H."/>
        </authorList>
    </citation>
    <scope>NUCLEOTIDE SEQUENCE</scope>
    <source>
        <strain evidence="1">CBHHK200</strain>
    </source>
</reference>
<comment type="caution">
    <text evidence="1">The sequence shown here is derived from an EMBL/GenBank/DDBJ whole genome shotgun (WGS) entry which is preliminary data.</text>
</comment>